<feature type="transmembrane region" description="Helical" evidence="7">
    <location>
        <begin position="942"/>
        <end position="960"/>
    </location>
</feature>
<evidence type="ECO:0000256" key="3">
    <source>
        <dbReference type="ARBA" id="ARBA00022692"/>
    </source>
</evidence>
<feature type="transmembrane region" description="Helical" evidence="7">
    <location>
        <begin position="458"/>
        <end position="480"/>
    </location>
</feature>
<reference evidence="10" key="1">
    <citation type="submission" date="2020-05" db="EMBL/GenBank/DDBJ databases">
        <title>Frigoriglobus tundricola gen. nov., sp. nov., a psychrotolerant cellulolytic planctomycete of the family Gemmataceae with two divergent copies of 16S rRNA gene.</title>
        <authorList>
            <person name="Kulichevskaya I.S."/>
            <person name="Ivanova A.A."/>
            <person name="Naumoff D.G."/>
            <person name="Beletsky A.V."/>
            <person name="Rijpstra W.I.C."/>
            <person name="Sinninghe Damste J.S."/>
            <person name="Mardanov A.V."/>
            <person name="Ravin N.V."/>
            <person name="Dedysh S.N."/>
        </authorList>
    </citation>
    <scope>NUCLEOTIDE SEQUENCE [LARGE SCALE GENOMIC DNA]</scope>
    <source>
        <strain evidence="10">PL17</strain>
    </source>
</reference>
<evidence type="ECO:0000256" key="6">
    <source>
        <dbReference type="SAM" id="MobiDB-lite"/>
    </source>
</evidence>
<feature type="region of interest" description="Disordered" evidence="6">
    <location>
        <begin position="486"/>
        <end position="525"/>
    </location>
</feature>
<evidence type="ECO:0000256" key="2">
    <source>
        <dbReference type="ARBA" id="ARBA00022475"/>
    </source>
</evidence>
<dbReference type="PANTHER" id="PTHR33406:SF13">
    <property type="entry name" value="MEMBRANE PROTEIN YDFJ"/>
    <property type="match status" value="1"/>
</dbReference>
<dbReference type="PROSITE" id="PS50156">
    <property type="entry name" value="SSD"/>
    <property type="match status" value="1"/>
</dbReference>
<feature type="transmembrane region" description="Helical" evidence="7">
    <location>
        <begin position="333"/>
        <end position="349"/>
    </location>
</feature>
<dbReference type="SUPFAM" id="SSF82866">
    <property type="entry name" value="Multidrug efflux transporter AcrB transmembrane domain"/>
    <property type="match status" value="2"/>
</dbReference>
<feature type="transmembrane region" description="Helical" evidence="7">
    <location>
        <begin position="847"/>
        <end position="865"/>
    </location>
</feature>
<name>A0A6M5YNK1_9BACT</name>
<feature type="transmembrane region" description="Helical" evidence="7">
    <location>
        <begin position="904"/>
        <end position="921"/>
    </location>
</feature>
<dbReference type="RefSeq" id="WP_171471286.1">
    <property type="nucleotide sequence ID" value="NZ_CP053452.2"/>
</dbReference>
<dbReference type="AlphaFoldDB" id="A0A6M5YNK1"/>
<keyword evidence="2" id="KW-1003">Cell membrane</keyword>
<comment type="subcellular location">
    <subcellularLocation>
        <location evidence="1">Cell membrane</location>
        <topology evidence="1">Multi-pass membrane protein</topology>
    </subcellularLocation>
</comment>
<dbReference type="Proteomes" id="UP000503447">
    <property type="component" value="Chromosome"/>
</dbReference>
<dbReference type="InterPro" id="IPR050545">
    <property type="entry name" value="Mycobact_MmpL"/>
</dbReference>
<keyword evidence="4 7" id="KW-1133">Transmembrane helix</keyword>
<evidence type="ECO:0000313" key="9">
    <source>
        <dbReference type="EMBL" id="QJW95518.1"/>
    </source>
</evidence>
<feature type="transmembrane region" description="Helical" evidence="7">
    <location>
        <begin position="590"/>
        <end position="611"/>
    </location>
</feature>
<feature type="transmembrane region" description="Helical" evidence="7">
    <location>
        <begin position="424"/>
        <end position="446"/>
    </location>
</feature>
<dbReference type="PANTHER" id="PTHR33406">
    <property type="entry name" value="MEMBRANE PROTEIN MJ1562-RELATED"/>
    <property type="match status" value="1"/>
</dbReference>
<dbReference type="EMBL" id="CP053452">
    <property type="protein sequence ID" value="QJW95518.1"/>
    <property type="molecule type" value="Genomic_DNA"/>
</dbReference>
<sequence>MRSDPPTDRLPRLTTAFVAWVTRHPRAVLLAALALTIGAVHLSGARLEYHTQRNDLLSADKACQKRWQKYLDAFGDDDDMVVVAEGTDREKMKAALDDVAAAVRTRPDQFDRVFHRADMRPIADRAILYLPPEQIAAVRNRVDSMGVLLGDLGPLVWRKLSIQSLLGNGAGALERRAAGGELSATDRDLLAVLPGVAASAAATVRDPAAYQNPWGLAKNAPPPYPLPAKGEGEKDVALADYSFPEGKGTGGLGTEALTEPQYFFNPDGTLALLMCRPKKAAQSFTPAQEANDAMRAILADVGGRHPGVQLGLTGLPVLETDEMVMSDTDSTRASWLALAGVALLYFVVYRGFRYPLLTVGTLVIGTVWALGWATLTVGHLNILSATFAVMLIGMGDYGVLWVAQYDELRKLGHDAQDAACHTAAHAGPSVLVAALGTALAFFATMFADFKAVAELGWIAGWGVLFCAVACLTVLPATLALMERRKVEEPTPSPSLKGGEKLSWPAPLAGEGGGASPPGEGALSNGVSGVTAPGCGGVPLTRLEDSPPSPARGEGQDFSPLPSGRGAGEVSPTLLPFPAAFLPALASRPRFVLAVGAVLLLACTAFAGRLHYDHNLLNLQARGTDSVAWEHKLIDRAAGATWDAMSVARSREEALHLKAKYEAMAEVGKVVEVASLVPDRQEQKLPAVAAIRARLERLPAKEHLPVPAGSNPTAVRELATRVARLAASDSALSLATTDLARAVGDAPDEAAARLKGFDRALAADLAAELHALKAVSRPAPITLDDVPPELRERFVGSGGEYLVRAFAKDNLWDFDALKRFTTAAQGADPGATGKSFRTLEGLRQMKSGFEWAGVYALGAIVLVLALDFRRSTGVLLGLFPLAVGVALTLGFMALCGLALNPANMIALPLIVGVGVDNGVHVLHDYRSRDRRRAYRLGAATGRGVLVAGLTTVLGFGTMLIARHEGMASLGLALTIGVTCCMGAALLLLPAVLNLHDRRRLTRGHPPVAAVLPFDRAKAA</sequence>
<evidence type="ECO:0000259" key="8">
    <source>
        <dbReference type="PROSITE" id="PS50156"/>
    </source>
</evidence>
<proteinExistence type="predicted"/>
<evidence type="ECO:0000256" key="1">
    <source>
        <dbReference type="ARBA" id="ARBA00004651"/>
    </source>
</evidence>
<accession>A0A6M5YNK1</accession>
<dbReference type="InterPro" id="IPR004869">
    <property type="entry name" value="MMPL_dom"/>
</dbReference>
<dbReference type="Gene3D" id="1.20.1640.10">
    <property type="entry name" value="Multidrug efflux transporter AcrB transmembrane domain"/>
    <property type="match status" value="2"/>
</dbReference>
<protein>
    <recommendedName>
        <fullName evidence="8">SSD domain-containing protein</fullName>
    </recommendedName>
</protein>
<evidence type="ECO:0000256" key="4">
    <source>
        <dbReference type="ARBA" id="ARBA00022989"/>
    </source>
</evidence>
<keyword evidence="5 7" id="KW-0472">Membrane</keyword>
<feature type="domain" description="SSD" evidence="8">
    <location>
        <begin position="387"/>
        <end position="480"/>
    </location>
</feature>
<feature type="transmembrane region" description="Helical" evidence="7">
    <location>
        <begin position="966"/>
        <end position="991"/>
    </location>
</feature>
<keyword evidence="3 7" id="KW-0812">Transmembrane</keyword>
<evidence type="ECO:0000256" key="5">
    <source>
        <dbReference type="ARBA" id="ARBA00023136"/>
    </source>
</evidence>
<gene>
    <name evidence="9" type="ORF">FTUN_3067</name>
</gene>
<dbReference type="Pfam" id="PF03176">
    <property type="entry name" value="MMPL"/>
    <property type="match status" value="2"/>
</dbReference>
<organism evidence="9 10">
    <name type="scientific">Frigoriglobus tundricola</name>
    <dbReference type="NCBI Taxonomy" id="2774151"/>
    <lineage>
        <taxon>Bacteria</taxon>
        <taxon>Pseudomonadati</taxon>
        <taxon>Planctomycetota</taxon>
        <taxon>Planctomycetia</taxon>
        <taxon>Gemmatales</taxon>
        <taxon>Gemmataceae</taxon>
        <taxon>Frigoriglobus</taxon>
    </lineage>
</organism>
<evidence type="ECO:0000313" key="10">
    <source>
        <dbReference type="Proteomes" id="UP000503447"/>
    </source>
</evidence>
<evidence type="ECO:0000256" key="7">
    <source>
        <dbReference type="SAM" id="Phobius"/>
    </source>
</evidence>
<feature type="transmembrane region" description="Helical" evidence="7">
    <location>
        <begin position="381"/>
        <end position="403"/>
    </location>
</feature>
<dbReference type="GO" id="GO:0005886">
    <property type="term" value="C:plasma membrane"/>
    <property type="evidence" value="ECO:0007669"/>
    <property type="project" value="UniProtKB-SubCell"/>
</dbReference>
<dbReference type="KEGG" id="ftj:FTUN_3067"/>
<feature type="transmembrane region" description="Helical" evidence="7">
    <location>
        <begin position="872"/>
        <end position="898"/>
    </location>
</feature>
<feature type="region of interest" description="Disordered" evidence="6">
    <location>
        <begin position="537"/>
        <end position="566"/>
    </location>
</feature>
<feature type="transmembrane region" description="Helical" evidence="7">
    <location>
        <begin position="356"/>
        <end position="375"/>
    </location>
</feature>
<dbReference type="InterPro" id="IPR000731">
    <property type="entry name" value="SSD"/>
</dbReference>
<keyword evidence="10" id="KW-1185">Reference proteome</keyword>